<reference evidence="1 2" key="1">
    <citation type="submission" date="2023-03" db="EMBL/GenBank/DDBJ databases">
        <title>Genome insight into feeding habits of ladybird beetles.</title>
        <authorList>
            <person name="Li H.-S."/>
            <person name="Huang Y.-H."/>
            <person name="Pang H."/>
        </authorList>
    </citation>
    <scope>NUCLEOTIDE SEQUENCE [LARGE SCALE GENOMIC DNA]</scope>
    <source>
        <strain evidence="1">SYSU_2023b</strain>
        <tissue evidence="1">Whole body</tissue>
    </source>
</reference>
<comment type="caution">
    <text evidence="1">The sequence shown here is derived from an EMBL/GenBank/DDBJ whole genome shotgun (WGS) entry which is preliminary data.</text>
</comment>
<organism evidence="1 2">
    <name type="scientific">Henosepilachna vigintioctopunctata</name>
    <dbReference type="NCBI Taxonomy" id="420089"/>
    <lineage>
        <taxon>Eukaryota</taxon>
        <taxon>Metazoa</taxon>
        <taxon>Ecdysozoa</taxon>
        <taxon>Arthropoda</taxon>
        <taxon>Hexapoda</taxon>
        <taxon>Insecta</taxon>
        <taxon>Pterygota</taxon>
        <taxon>Neoptera</taxon>
        <taxon>Endopterygota</taxon>
        <taxon>Coleoptera</taxon>
        <taxon>Polyphaga</taxon>
        <taxon>Cucujiformia</taxon>
        <taxon>Coccinelloidea</taxon>
        <taxon>Coccinellidae</taxon>
        <taxon>Epilachninae</taxon>
        <taxon>Epilachnini</taxon>
        <taxon>Henosepilachna</taxon>
    </lineage>
</organism>
<dbReference type="Proteomes" id="UP001431783">
    <property type="component" value="Unassembled WGS sequence"/>
</dbReference>
<gene>
    <name evidence="1" type="ORF">WA026_023495</name>
</gene>
<sequence length="83" mass="9412">MDTKIQKKWLKAMKKLDPFGNKSIVYCCEDHFDPLERAIGRLRGFGFMLLQACVDLKQVDGFDSVVISACGIVNLQSKLFNLD</sequence>
<dbReference type="AlphaFoldDB" id="A0AAW1V625"/>
<accession>A0AAW1V625</accession>
<protein>
    <submittedName>
        <fullName evidence="1">Uncharacterized protein</fullName>
    </submittedName>
</protein>
<name>A0AAW1V625_9CUCU</name>
<evidence type="ECO:0000313" key="1">
    <source>
        <dbReference type="EMBL" id="KAK9887611.1"/>
    </source>
</evidence>
<keyword evidence="2" id="KW-1185">Reference proteome</keyword>
<dbReference type="EMBL" id="JARQZJ010000115">
    <property type="protein sequence ID" value="KAK9887611.1"/>
    <property type="molecule type" value="Genomic_DNA"/>
</dbReference>
<proteinExistence type="predicted"/>
<evidence type="ECO:0000313" key="2">
    <source>
        <dbReference type="Proteomes" id="UP001431783"/>
    </source>
</evidence>